<dbReference type="PANTHER" id="PTHR32089">
    <property type="entry name" value="METHYL-ACCEPTING CHEMOTAXIS PROTEIN MCPB"/>
    <property type="match status" value="1"/>
</dbReference>
<dbReference type="Proteomes" id="UP000001556">
    <property type="component" value="Chromosome"/>
</dbReference>
<evidence type="ECO:0000313" key="5">
    <source>
        <dbReference type="EMBL" id="ABO48585.1"/>
    </source>
</evidence>
<name>A4J0I2_DESRM</name>
<organism evidence="5 6">
    <name type="scientific">Desulforamulus reducens (strain ATCC BAA-1160 / DSM 100696 / MI-1)</name>
    <name type="common">Desulfotomaculum reducens</name>
    <dbReference type="NCBI Taxonomy" id="349161"/>
    <lineage>
        <taxon>Bacteria</taxon>
        <taxon>Bacillati</taxon>
        <taxon>Bacillota</taxon>
        <taxon>Clostridia</taxon>
        <taxon>Eubacteriales</taxon>
        <taxon>Peptococcaceae</taxon>
        <taxon>Desulforamulus</taxon>
    </lineage>
</organism>
<keyword evidence="1 2" id="KW-0807">Transducer</keyword>
<dbReference type="PROSITE" id="PS50111">
    <property type="entry name" value="CHEMOTAXIS_TRANSDUC_2"/>
    <property type="match status" value="1"/>
</dbReference>
<dbReference type="SMART" id="SM00283">
    <property type="entry name" value="MA"/>
    <property type="match status" value="1"/>
</dbReference>
<evidence type="ECO:0000256" key="3">
    <source>
        <dbReference type="SAM" id="Coils"/>
    </source>
</evidence>
<keyword evidence="3" id="KW-0175">Coiled coil</keyword>
<dbReference type="Pfam" id="PF00015">
    <property type="entry name" value="MCPsignal"/>
    <property type="match status" value="1"/>
</dbReference>
<feature type="coiled-coil region" evidence="3">
    <location>
        <begin position="292"/>
        <end position="326"/>
    </location>
</feature>
<reference evidence="5 6" key="1">
    <citation type="submission" date="2007-03" db="EMBL/GenBank/DDBJ databases">
        <title>Complete sequence of Desulfotomaculum reducens MI-1.</title>
        <authorList>
            <consortium name="US DOE Joint Genome Institute"/>
            <person name="Copeland A."/>
            <person name="Lucas S."/>
            <person name="Lapidus A."/>
            <person name="Barry K."/>
            <person name="Detter J.C."/>
            <person name="Glavina del Rio T."/>
            <person name="Hammon N."/>
            <person name="Israni S."/>
            <person name="Dalin E."/>
            <person name="Tice H."/>
            <person name="Pitluck S."/>
            <person name="Sims D."/>
            <person name="Brettin T."/>
            <person name="Bruce D."/>
            <person name="Han C."/>
            <person name="Tapia R."/>
            <person name="Schmutz J."/>
            <person name="Larimer F."/>
            <person name="Land M."/>
            <person name="Hauser L."/>
            <person name="Kyrpides N."/>
            <person name="Kim E."/>
            <person name="Tebo B.M."/>
            <person name="Richardson P."/>
        </authorList>
    </citation>
    <scope>NUCLEOTIDE SEQUENCE [LARGE SCALE GENOMIC DNA]</scope>
    <source>
        <strain evidence="5 6">MI-1</strain>
    </source>
</reference>
<dbReference type="GO" id="GO:0016020">
    <property type="term" value="C:membrane"/>
    <property type="evidence" value="ECO:0007669"/>
    <property type="project" value="InterPro"/>
</dbReference>
<dbReference type="SUPFAM" id="SSF58104">
    <property type="entry name" value="Methyl-accepting chemotaxis protein (MCP) signaling domain"/>
    <property type="match status" value="1"/>
</dbReference>
<evidence type="ECO:0000313" key="6">
    <source>
        <dbReference type="Proteomes" id="UP000001556"/>
    </source>
</evidence>
<dbReference type="PANTHER" id="PTHR32089:SF112">
    <property type="entry name" value="LYSOZYME-LIKE PROTEIN-RELATED"/>
    <property type="match status" value="1"/>
</dbReference>
<dbReference type="InterPro" id="IPR004089">
    <property type="entry name" value="MCPsignal_dom"/>
</dbReference>
<dbReference type="STRING" id="349161.Dred_0035"/>
<evidence type="ECO:0000256" key="1">
    <source>
        <dbReference type="ARBA" id="ARBA00023224"/>
    </source>
</evidence>
<sequence>MFESFLGRNRKKESKAMVLEEKTRVETDNKRVETDNKKELIKELPTEDYYSTLEMAEAMGEMFYNMFNGENFVVVTDANFKVVKCWNSKNFNFNFKPGDTMPQGTISYEALVSGKRIAKQIKKTESKFDFGYAGIGIPIKDKGHNIIGSLAITFLYIDPQELRGVAEEMQTASDQNSQATGEIAAGATNLSTSSEMLTHNTDLARNSLKTINDVIELIKGVAEQTNLLALNAAIEAARAGEHGKGFAVVAEEVRKLAQNSADRAKDMSEKLSTISKMIEDIGEKTQDLNSLAQQQAASTEEINASMEQLEEQARKILTLAAELEKGLEFMLK</sequence>
<dbReference type="KEGG" id="drm:Dred_0035"/>
<dbReference type="EMBL" id="CP000612">
    <property type="protein sequence ID" value="ABO48585.1"/>
    <property type="molecule type" value="Genomic_DNA"/>
</dbReference>
<proteinExistence type="predicted"/>
<evidence type="ECO:0000256" key="2">
    <source>
        <dbReference type="PROSITE-ProRule" id="PRU00284"/>
    </source>
</evidence>
<protein>
    <submittedName>
        <fullName evidence="5">Methyl-accepting chemotaxis sensory transducer</fullName>
    </submittedName>
</protein>
<dbReference type="AlphaFoldDB" id="A4J0I2"/>
<dbReference type="eggNOG" id="COG0840">
    <property type="taxonomic scope" value="Bacteria"/>
</dbReference>
<dbReference type="OrthoDB" id="3192at2"/>
<dbReference type="GO" id="GO:0007165">
    <property type="term" value="P:signal transduction"/>
    <property type="evidence" value="ECO:0007669"/>
    <property type="project" value="UniProtKB-KW"/>
</dbReference>
<feature type="domain" description="Methyl-accepting transducer" evidence="4">
    <location>
        <begin position="162"/>
        <end position="332"/>
    </location>
</feature>
<gene>
    <name evidence="5" type="ordered locus">Dred_0035</name>
</gene>
<accession>A4J0I2</accession>
<evidence type="ECO:0000259" key="4">
    <source>
        <dbReference type="PROSITE" id="PS50111"/>
    </source>
</evidence>
<keyword evidence="6" id="KW-1185">Reference proteome</keyword>
<dbReference type="HOGENOM" id="CLU_043276_0_0_9"/>
<dbReference type="Gene3D" id="1.10.287.950">
    <property type="entry name" value="Methyl-accepting chemotaxis protein"/>
    <property type="match status" value="1"/>
</dbReference>